<dbReference type="PANTHER" id="PTHR46641">
    <property type="entry name" value="FMRFAMIDE RECEPTOR-RELATED"/>
    <property type="match status" value="1"/>
</dbReference>
<dbReference type="Pfam" id="PF00001">
    <property type="entry name" value="7tm_1"/>
    <property type="match status" value="1"/>
</dbReference>
<dbReference type="GO" id="GO:0004930">
    <property type="term" value="F:G protein-coupled receptor activity"/>
    <property type="evidence" value="ECO:0007669"/>
    <property type="project" value="InterPro"/>
</dbReference>
<feature type="transmembrane region" description="Helical" evidence="5">
    <location>
        <begin position="239"/>
        <end position="267"/>
    </location>
</feature>
<feature type="transmembrane region" description="Helical" evidence="5">
    <location>
        <begin position="6"/>
        <end position="24"/>
    </location>
</feature>
<keyword evidence="7" id="KW-0675">Receptor</keyword>
<comment type="subcellular location">
    <subcellularLocation>
        <location evidence="1">Membrane</location>
    </subcellularLocation>
</comment>
<protein>
    <submittedName>
        <fullName evidence="7">Chemosensory receptor a</fullName>
    </submittedName>
</protein>
<organism evidence="7 8">
    <name type="scientific">Plakobranchus ocellatus</name>
    <dbReference type="NCBI Taxonomy" id="259542"/>
    <lineage>
        <taxon>Eukaryota</taxon>
        <taxon>Metazoa</taxon>
        <taxon>Spiralia</taxon>
        <taxon>Lophotrochozoa</taxon>
        <taxon>Mollusca</taxon>
        <taxon>Gastropoda</taxon>
        <taxon>Heterobranchia</taxon>
        <taxon>Euthyneura</taxon>
        <taxon>Panpulmonata</taxon>
        <taxon>Sacoglossa</taxon>
        <taxon>Placobranchoidea</taxon>
        <taxon>Plakobranchidae</taxon>
        <taxon>Plakobranchus</taxon>
    </lineage>
</organism>
<dbReference type="EMBL" id="BLXT01007882">
    <property type="protein sequence ID" value="GFO43404.1"/>
    <property type="molecule type" value="Genomic_DNA"/>
</dbReference>
<dbReference type="SUPFAM" id="SSF81321">
    <property type="entry name" value="Family A G protein-coupled receptor-like"/>
    <property type="match status" value="1"/>
</dbReference>
<reference evidence="7 8" key="1">
    <citation type="journal article" date="2021" name="Elife">
        <title>Chloroplast acquisition without the gene transfer in kleptoplastic sea slugs, Plakobranchus ocellatus.</title>
        <authorList>
            <person name="Maeda T."/>
            <person name="Takahashi S."/>
            <person name="Yoshida T."/>
            <person name="Shimamura S."/>
            <person name="Takaki Y."/>
            <person name="Nagai Y."/>
            <person name="Toyoda A."/>
            <person name="Suzuki Y."/>
            <person name="Arimoto A."/>
            <person name="Ishii H."/>
            <person name="Satoh N."/>
            <person name="Nishiyama T."/>
            <person name="Hasebe M."/>
            <person name="Maruyama T."/>
            <person name="Minagawa J."/>
            <person name="Obokata J."/>
            <person name="Shigenobu S."/>
        </authorList>
    </citation>
    <scope>NUCLEOTIDE SEQUENCE [LARGE SCALE GENOMIC DNA]</scope>
</reference>
<dbReference type="Gene3D" id="1.20.1070.10">
    <property type="entry name" value="Rhodopsin 7-helix transmembrane proteins"/>
    <property type="match status" value="1"/>
</dbReference>
<feature type="transmembrane region" description="Helical" evidence="5">
    <location>
        <begin position="116"/>
        <end position="144"/>
    </location>
</feature>
<dbReference type="InterPro" id="IPR052954">
    <property type="entry name" value="GPCR-Ligand_Int"/>
</dbReference>
<keyword evidence="8" id="KW-1185">Reference proteome</keyword>
<keyword evidence="3 5" id="KW-1133">Transmembrane helix</keyword>
<dbReference type="PRINTS" id="PR00237">
    <property type="entry name" value="GPCRRHODOPSN"/>
</dbReference>
<feature type="transmembrane region" description="Helical" evidence="5">
    <location>
        <begin position="279"/>
        <end position="304"/>
    </location>
</feature>
<keyword evidence="2 5" id="KW-0812">Transmembrane</keyword>
<dbReference type="AlphaFoldDB" id="A0AAV4DGW3"/>
<comment type="caution">
    <text evidence="7">The sequence shown here is derived from an EMBL/GenBank/DDBJ whole genome shotgun (WGS) entry which is preliminary data.</text>
</comment>
<evidence type="ECO:0000256" key="2">
    <source>
        <dbReference type="ARBA" id="ARBA00022692"/>
    </source>
</evidence>
<evidence type="ECO:0000256" key="5">
    <source>
        <dbReference type="SAM" id="Phobius"/>
    </source>
</evidence>
<sequence length="326" mass="36322">MQLSHIAAFIGNSLSIAVFIKLGFSESSNISLTALAVADLVCVVSAFWSNLCFLLNFRQSILPFNATNMALLTGSGLWAFVSRTVAWITAFISLERCLCILVPLKVKRIITPRSTLIAMVCICALTFCPFLSSFFTYSFVWVYYFHLNATILDVVPSSNKYAILLEKIVFVVCGVIQPLVAFSIVLVCTVFLVVQLRKMSSWRKSVTSAKGHWGHNSGENPASSAPAVQDRISQKEERLVRMVVVIAITFIACFTPTCVMLLCSTVFEELYFFGVYRRLFVVCGMIAILGQSVSGSVNIVIYYIMTSRFRSSLRCILGLDRQEEKH</sequence>
<evidence type="ECO:0000256" key="3">
    <source>
        <dbReference type="ARBA" id="ARBA00022989"/>
    </source>
</evidence>
<feature type="transmembrane region" description="Helical" evidence="5">
    <location>
        <begin position="168"/>
        <end position="194"/>
    </location>
</feature>
<name>A0AAV4DGW3_9GAST</name>
<feature type="transmembrane region" description="Helical" evidence="5">
    <location>
        <begin position="77"/>
        <end position="104"/>
    </location>
</feature>
<dbReference type="GO" id="GO:0016020">
    <property type="term" value="C:membrane"/>
    <property type="evidence" value="ECO:0007669"/>
    <property type="project" value="UniProtKB-SubCell"/>
</dbReference>
<evidence type="ECO:0000256" key="4">
    <source>
        <dbReference type="ARBA" id="ARBA00023136"/>
    </source>
</evidence>
<evidence type="ECO:0000256" key="1">
    <source>
        <dbReference type="ARBA" id="ARBA00004370"/>
    </source>
</evidence>
<feature type="transmembrane region" description="Helical" evidence="5">
    <location>
        <begin position="36"/>
        <end position="57"/>
    </location>
</feature>
<proteinExistence type="predicted"/>
<accession>A0AAV4DGW3</accession>
<dbReference type="InterPro" id="IPR017452">
    <property type="entry name" value="GPCR_Rhodpsn_7TM"/>
</dbReference>
<evidence type="ECO:0000313" key="7">
    <source>
        <dbReference type="EMBL" id="GFO43404.1"/>
    </source>
</evidence>
<evidence type="ECO:0000259" key="6">
    <source>
        <dbReference type="PROSITE" id="PS50262"/>
    </source>
</evidence>
<dbReference type="PANTHER" id="PTHR46641:SF2">
    <property type="entry name" value="FMRFAMIDE RECEPTOR"/>
    <property type="match status" value="1"/>
</dbReference>
<dbReference type="PROSITE" id="PS50262">
    <property type="entry name" value="G_PROTEIN_RECEP_F1_2"/>
    <property type="match status" value="1"/>
</dbReference>
<evidence type="ECO:0000313" key="8">
    <source>
        <dbReference type="Proteomes" id="UP000735302"/>
    </source>
</evidence>
<dbReference type="Proteomes" id="UP000735302">
    <property type="component" value="Unassembled WGS sequence"/>
</dbReference>
<gene>
    <name evidence="7" type="ORF">PoB_006990900</name>
</gene>
<feature type="domain" description="G-protein coupled receptors family 1 profile" evidence="6">
    <location>
        <begin position="11"/>
        <end position="302"/>
    </location>
</feature>
<keyword evidence="4 5" id="KW-0472">Membrane</keyword>
<dbReference type="InterPro" id="IPR000276">
    <property type="entry name" value="GPCR_Rhodpsn"/>
</dbReference>